<accession>A0A087DAZ6</accession>
<dbReference type="OrthoDB" id="9812295at2"/>
<name>A0A087DAZ6_9BIFI</name>
<sequence length="41" mass="4490">MTKLLFVVGSLHKNGFNHQLADEGKTKLAAEADAFLKFVEA</sequence>
<dbReference type="EMBL" id="JGZN01000007">
    <property type="protein sequence ID" value="KFI92696.1"/>
    <property type="molecule type" value="Genomic_DNA"/>
</dbReference>
<gene>
    <name evidence="1" type="ORF">BISA_0388</name>
</gene>
<dbReference type="Proteomes" id="UP000029066">
    <property type="component" value="Unassembled WGS sequence"/>
</dbReference>
<protein>
    <submittedName>
        <fullName evidence="1">Uncharacterized protein</fullName>
    </submittedName>
</protein>
<reference evidence="1 2" key="1">
    <citation type="submission" date="2014-03" db="EMBL/GenBank/DDBJ databases">
        <title>Genomics of Bifidobacteria.</title>
        <authorList>
            <person name="Ventura M."/>
            <person name="Milani C."/>
            <person name="Lugli G.A."/>
        </authorList>
    </citation>
    <scope>NUCLEOTIDE SEQUENCE [LARGE SCALE GENOMIC DNA]</scope>
    <source>
        <strain evidence="1 2">DSM 23967</strain>
    </source>
</reference>
<organism evidence="1 2">
    <name type="scientific">Bifidobacterium saguini DSM 23967</name>
    <dbReference type="NCBI Taxonomy" id="1437607"/>
    <lineage>
        <taxon>Bacteria</taxon>
        <taxon>Bacillati</taxon>
        <taxon>Actinomycetota</taxon>
        <taxon>Actinomycetes</taxon>
        <taxon>Bifidobacteriales</taxon>
        <taxon>Bifidobacteriaceae</taxon>
        <taxon>Bifidobacterium</taxon>
    </lineage>
</organism>
<dbReference type="RefSeq" id="WP_161786488.1">
    <property type="nucleotide sequence ID" value="NZ_JDUT01000001.1"/>
</dbReference>
<dbReference type="AlphaFoldDB" id="A0A087DAZ6"/>
<evidence type="ECO:0000313" key="2">
    <source>
        <dbReference type="Proteomes" id="UP000029066"/>
    </source>
</evidence>
<comment type="caution">
    <text evidence="1">The sequence shown here is derived from an EMBL/GenBank/DDBJ whole genome shotgun (WGS) entry which is preliminary data.</text>
</comment>
<proteinExistence type="predicted"/>
<evidence type="ECO:0000313" key="1">
    <source>
        <dbReference type="EMBL" id="KFI92696.1"/>
    </source>
</evidence>